<gene>
    <name evidence="2" type="ORF">FQV27_11705</name>
</gene>
<keyword evidence="2" id="KW-0503">Monooxygenase</keyword>
<dbReference type="Proteomes" id="UP000321562">
    <property type="component" value="Unassembled WGS sequence"/>
</dbReference>
<dbReference type="RefSeq" id="WP_147098645.1">
    <property type="nucleotide sequence ID" value="NZ_JBHUFH010000012.1"/>
</dbReference>
<dbReference type="InterPro" id="IPR011008">
    <property type="entry name" value="Dimeric_a/b-barrel"/>
</dbReference>
<accession>A0A5C6S4X0</accession>
<dbReference type="Pfam" id="PF03992">
    <property type="entry name" value="ABM"/>
    <property type="match status" value="1"/>
</dbReference>
<dbReference type="AlphaFoldDB" id="A0A5C6S4X0"/>
<dbReference type="InterPro" id="IPR007138">
    <property type="entry name" value="ABM_dom"/>
</dbReference>
<dbReference type="Gene3D" id="3.30.70.100">
    <property type="match status" value="1"/>
</dbReference>
<protein>
    <submittedName>
        <fullName evidence="2">Antibiotic biosynthesis monooxygenase</fullName>
    </submittedName>
</protein>
<dbReference type="OrthoDB" id="9797178at2"/>
<keyword evidence="2" id="KW-0560">Oxidoreductase</keyword>
<name>A0A5C6S4X0_9RHOB</name>
<proteinExistence type="predicted"/>
<evidence type="ECO:0000313" key="2">
    <source>
        <dbReference type="EMBL" id="TXB68643.1"/>
    </source>
</evidence>
<organism evidence="2 3">
    <name type="scientific">Paracoccus aurantiacus</name>
    <dbReference type="NCBI Taxonomy" id="2599412"/>
    <lineage>
        <taxon>Bacteria</taxon>
        <taxon>Pseudomonadati</taxon>
        <taxon>Pseudomonadota</taxon>
        <taxon>Alphaproteobacteria</taxon>
        <taxon>Rhodobacterales</taxon>
        <taxon>Paracoccaceae</taxon>
        <taxon>Paracoccus</taxon>
    </lineage>
</organism>
<comment type="caution">
    <text evidence="2">The sequence shown here is derived from an EMBL/GenBank/DDBJ whole genome shotgun (WGS) entry which is preliminary data.</text>
</comment>
<feature type="domain" description="ABM" evidence="1">
    <location>
        <begin position="43"/>
        <end position="91"/>
    </location>
</feature>
<dbReference type="SUPFAM" id="SSF54909">
    <property type="entry name" value="Dimeric alpha+beta barrel"/>
    <property type="match status" value="1"/>
</dbReference>
<keyword evidence="3" id="KW-1185">Reference proteome</keyword>
<reference evidence="2 3" key="1">
    <citation type="submission" date="2019-08" db="EMBL/GenBank/DDBJ databases">
        <authorList>
            <person name="Ye J."/>
        </authorList>
    </citation>
    <scope>NUCLEOTIDE SEQUENCE [LARGE SCALE GENOMIC DNA]</scope>
    <source>
        <strain evidence="2 3">TK008</strain>
    </source>
</reference>
<dbReference type="GO" id="GO:0004497">
    <property type="term" value="F:monooxygenase activity"/>
    <property type="evidence" value="ECO:0007669"/>
    <property type="project" value="UniProtKB-KW"/>
</dbReference>
<evidence type="ECO:0000313" key="3">
    <source>
        <dbReference type="Proteomes" id="UP000321562"/>
    </source>
</evidence>
<sequence length="113" mass="12238">MSCSCGHDHDASAHLGRPDPAPGQIALSVKLFCADAAEMRIALEHLPDHVALSRAEPGCMFFAAEQSDDPAIWLIEELYADEAALNAHKARLASSEWSRISAALKREITRIDG</sequence>
<evidence type="ECO:0000259" key="1">
    <source>
        <dbReference type="Pfam" id="PF03992"/>
    </source>
</evidence>
<dbReference type="EMBL" id="VOPL01000004">
    <property type="protein sequence ID" value="TXB68643.1"/>
    <property type="molecule type" value="Genomic_DNA"/>
</dbReference>